<dbReference type="SUPFAM" id="SSF52047">
    <property type="entry name" value="RNI-like"/>
    <property type="match status" value="1"/>
</dbReference>
<sequence length="498" mass="57242">MSKRLPIELWHEILLLISRERRRDLEHVYATDRTLRAISRPLLFSHLVFHPYHRVATENQAHPEPALPSPEAVQFALDRLEFWSSDEIAPFVQECEVAPRYRYCESEEEAELQPHTDSLHILMTSFLNCLRKFTNIKKFSAESANFTQAGLCNLCQLPLLREVVIRWCNIVPGETIDMTGLELPTLKLVYWAGGDASQGPNNLWLTVVNRKHLRELEWSGTAAGDAVSQGPAFSNVHTLAFSANLGTMNLNLALLSKFPAVRTLRGSGWGDSNDEPADVPLWRVSDVLPLLQEYRGTCRFLKTFLPKPTLARLVLDDGLTTPGILLSQLDGQYGHITSLDATLTNLDHHVLSTICISLPGLIDLRIRIGYLEDDEIDEYENGVNTRATDFFSTLKDTHRLPSTLQRLALSWEFDFEYFEDNEQGPPTALPENVPDFFEIREKLRERCPALRTLWLDGHDFMFKWRQMVDREEVEQENEIEASEIFYVREKFEDFWQGR</sequence>
<accession>A0AAD7CC37</accession>
<dbReference type="Proteomes" id="UP001221142">
    <property type="component" value="Unassembled WGS sequence"/>
</dbReference>
<proteinExistence type="predicted"/>
<name>A0AAD7CC37_9AGAR</name>
<keyword evidence="2" id="KW-1185">Reference proteome</keyword>
<evidence type="ECO:0000313" key="1">
    <source>
        <dbReference type="EMBL" id="KAJ7644739.1"/>
    </source>
</evidence>
<evidence type="ECO:0000313" key="2">
    <source>
        <dbReference type="Proteomes" id="UP001221142"/>
    </source>
</evidence>
<comment type="caution">
    <text evidence="1">The sequence shown here is derived from an EMBL/GenBank/DDBJ whole genome shotgun (WGS) entry which is preliminary data.</text>
</comment>
<gene>
    <name evidence="1" type="ORF">FB45DRAFT_299163</name>
</gene>
<dbReference type="InterPro" id="IPR032675">
    <property type="entry name" value="LRR_dom_sf"/>
</dbReference>
<dbReference type="Gene3D" id="3.80.10.10">
    <property type="entry name" value="Ribonuclease Inhibitor"/>
    <property type="match status" value="1"/>
</dbReference>
<protein>
    <submittedName>
        <fullName evidence="1">Uncharacterized protein</fullName>
    </submittedName>
</protein>
<organism evidence="1 2">
    <name type="scientific">Roridomyces roridus</name>
    <dbReference type="NCBI Taxonomy" id="1738132"/>
    <lineage>
        <taxon>Eukaryota</taxon>
        <taxon>Fungi</taxon>
        <taxon>Dikarya</taxon>
        <taxon>Basidiomycota</taxon>
        <taxon>Agaricomycotina</taxon>
        <taxon>Agaricomycetes</taxon>
        <taxon>Agaricomycetidae</taxon>
        <taxon>Agaricales</taxon>
        <taxon>Marasmiineae</taxon>
        <taxon>Mycenaceae</taxon>
        <taxon>Roridomyces</taxon>
    </lineage>
</organism>
<reference evidence="1" key="1">
    <citation type="submission" date="2023-03" db="EMBL/GenBank/DDBJ databases">
        <title>Massive genome expansion in bonnet fungi (Mycena s.s.) driven by repeated elements and novel gene families across ecological guilds.</title>
        <authorList>
            <consortium name="Lawrence Berkeley National Laboratory"/>
            <person name="Harder C.B."/>
            <person name="Miyauchi S."/>
            <person name="Viragh M."/>
            <person name="Kuo A."/>
            <person name="Thoen E."/>
            <person name="Andreopoulos B."/>
            <person name="Lu D."/>
            <person name="Skrede I."/>
            <person name="Drula E."/>
            <person name="Henrissat B."/>
            <person name="Morin E."/>
            <person name="Kohler A."/>
            <person name="Barry K."/>
            <person name="LaButti K."/>
            <person name="Morin E."/>
            <person name="Salamov A."/>
            <person name="Lipzen A."/>
            <person name="Mereny Z."/>
            <person name="Hegedus B."/>
            <person name="Baldrian P."/>
            <person name="Stursova M."/>
            <person name="Weitz H."/>
            <person name="Taylor A."/>
            <person name="Grigoriev I.V."/>
            <person name="Nagy L.G."/>
            <person name="Martin F."/>
            <person name="Kauserud H."/>
        </authorList>
    </citation>
    <scope>NUCLEOTIDE SEQUENCE</scope>
    <source>
        <strain evidence="1">9284</strain>
    </source>
</reference>
<dbReference type="EMBL" id="JARKIF010000003">
    <property type="protein sequence ID" value="KAJ7644739.1"/>
    <property type="molecule type" value="Genomic_DNA"/>
</dbReference>
<dbReference type="AlphaFoldDB" id="A0AAD7CC37"/>